<name>A0A426ZQ43_ENSVE</name>
<dbReference type="Proteomes" id="UP000287651">
    <property type="component" value="Unassembled WGS sequence"/>
</dbReference>
<dbReference type="EMBL" id="AMZH03005583">
    <property type="protein sequence ID" value="RRT66041.1"/>
    <property type="molecule type" value="Genomic_DNA"/>
</dbReference>
<evidence type="ECO:0000313" key="2">
    <source>
        <dbReference type="EMBL" id="RRT66041.1"/>
    </source>
</evidence>
<feature type="region of interest" description="Disordered" evidence="1">
    <location>
        <begin position="170"/>
        <end position="193"/>
    </location>
</feature>
<organism evidence="2 3">
    <name type="scientific">Ensete ventricosum</name>
    <name type="common">Abyssinian banana</name>
    <name type="synonym">Musa ensete</name>
    <dbReference type="NCBI Taxonomy" id="4639"/>
    <lineage>
        <taxon>Eukaryota</taxon>
        <taxon>Viridiplantae</taxon>
        <taxon>Streptophyta</taxon>
        <taxon>Embryophyta</taxon>
        <taxon>Tracheophyta</taxon>
        <taxon>Spermatophyta</taxon>
        <taxon>Magnoliopsida</taxon>
        <taxon>Liliopsida</taxon>
        <taxon>Zingiberales</taxon>
        <taxon>Musaceae</taxon>
        <taxon>Ensete</taxon>
    </lineage>
</organism>
<feature type="region of interest" description="Disordered" evidence="1">
    <location>
        <begin position="110"/>
        <end position="153"/>
    </location>
</feature>
<evidence type="ECO:0000313" key="3">
    <source>
        <dbReference type="Proteomes" id="UP000287651"/>
    </source>
</evidence>
<gene>
    <name evidence="2" type="ORF">B296_00005844</name>
</gene>
<dbReference type="AlphaFoldDB" id="A0A426ZQ43"/>
<comment type="caution">
    <text evidence="2">The sequence shown here is derived from an EMBL/GenBank/DDBJ whole genome shotgun (WGS) entry which is preliminary data.</text>
</comment>
<evidence type="ECO:0000256" key="1">
    <source>
        <dbReference type="SAM" id="MobiDB-lite"/>
    </source>
</evidence>
<accession>A0A426ZQ43</accession>
<sequence>MHQLRFPNNDIRAKVFVRKIDFKLRVMRLNRVELFYTFLLYFSSEGSEEERRPTTATPMQGRPPTARPRPRPPCKGAVGCGQGLPIRDVDAARRGRSPQGRPMPLIRAETRRGGSRPRAHPLTARRPQRGVGCRVPTRGYRPRPALPPTGARASARVGCPFARWLPTGKGSRRLRRGNGDDGADGVRGVMASF</sequence>
<protein>
    <submittedName>
        <fullName evidence="2">Uncharacterized protein</fullName>
    </submittedName>
</protein>
<reference evidence="2 3" key="1">
    <citation type="journal article" date="2014" name="Agronomy (Basel)">
        <title>A Draft Genome Sequence for Ensete ventricosum, the Drought-Tolerant Tree Against Hunger.</title>
        <authorList>
            <person name="Harrison J."/>
            <person name="Moore K.A."/>
            <person name="Paszkiewicz K."/>
            <person name="Jones T."/>
            <person name="Grant M."/>
            <person name="Ambacheew D."/>
            <person name="Muzemil S."/>
            <person name="Studholme D.J."/>
        </authorList>
    </citation>
    <scope>NUCLEOTIDE SEQUENCE [LARGE SCALE GENOMIC DNA]</scope>
</reference>
<feature type="region of interest" description="Disordered" evidence="1">
    <location>
        <begin position="47"/>
        <end position="82"/>
    </location>
</feature>
<proteinExistence type="predicted"/>